<dbReference type="PANTHER" id="PTHR10309:SF0">
    <property type="entry name" value="MANNOSE-6-PHOSPHATE ISOMERASE"/>
    <property type="match status" value="1"/>
</dbReference>
<feature type="binding site" evidence="11">
    <location>
        <position position="142"/>
    </location>
    <ligand>
        <name>Zn(2+)</name>
        <dbReference type="ChEBI" id="CHEBI:29105"/>
    </ligand>
</feature>
<evidence type="ECO:0000256" key="14">
    <source>
        <dbReference type="RuleBase" id="RU004248"/>
    </source>
</evidence>
<dbReference type="EC" id="5.3.1.8" evidence="5 12"/>
<feature type="active site" evidence="10">
    <location>
        <position position="319"/>
    </location>
</feature>
<protein>
    <recommendedName>
        <fullName evidence="6 12">Mannose-6-phosphate isomerase</fullName>
        <ecNumber evidence="5 12">5.3.1.8</ecNumber>
    </recommendedName>
</protein>
<dbReference type="InterPro" id="IPR016305">
    <property type="entry name" value="Mannose-6-P_Isomerase"/>
</dbReference>
<dbReference type="NCBIfam" id="TIGR00218">
    <property type="entry name" value="manA"/>
    <property type="match status" value="1"/>
</dbReference>
<evidence type="ECO:0000256" key="9">
    <source>
        <dbReference type="ARBA" id="ARBA00023235"/>
    </source>
</evidence>
<dbReference type="Pfam" id="PF20511">
    <property type="entry name" value="PMI_typeI_cat"/>
    <property type="match status" value="1"/>
</dbReference>
<feature type="binding site" evidence="11">
    <location>
        <position position="117"/>
    </location>
    <ligand>
        <name>Zn(2+)</name>
        <dbReference type="ChEBI" id="CHEBI:29105"/>
    </ligand>
</feature>
<dbReference type="GeneID" id="43592587"/>
<dbReference type="FunFam" id="1.10.441.10:FF:000001">
    <property type="entry name" value="Mannose-6-phosphate isomerase"/>
    <property type="match status" value="1"/>
</dbReference>
<dbReference type="InterPro" id="IPR018050">
    <property type="entry name" value="Pmannose_isomerase-type1_CS"/>
</dbReference>
<dbReference type="InterPro" id="IPR011051">
    <property type="entry name" value="RmlC_Cupin_sf"/>
</dbReference>
<comment type="function">
    <text evidence="2">Involved in the synthesis of the GDP-mannose and dolichol-phosphate-mannose required for a number of critical mannosyl transfer reactions.</text>
</comment>
<dbReference type="InterPro" id="IPR014710">
    <property type="entry name" value="RmlC-like_jellyroll"/>
</dbReference>
<keyword evidence="8 11" id="KW-0862">Zinc</keyword>
<dbReference type="AlphaFoldDB" id="A0A5M6BS04"/>
<dbReference type="PRINTS" id="PR00714">
    <property type="entry name" value="MAN6PISMRASE"/>
</dbReference>
<evidence type="ECO:0000256" key="6">
    <source>
        <dbReference type="ARBA" id="ARBA00018236"/>
    </source>
</evidence>
<dbReference type="OrthoDB" id="6605218at2759"/>
<comment type="catalytic activity">
    <reaction evidence="1 12">
        <text>D-mannose 6-phosphate = D-fructose 6-phosphate</text>
        <dbReference type="Rhea" id="RHEA:12356"/>
        <dbReference type="ChEBI" id="CHEBI:58735"/>
        <dbReference type="ChEBI" id="CHEBI:61527"/>
        <dbReference type="EC" id="5.3.1.8"/>
    </reaction>
</comment>
<feature type="binding site" evidence="11">
    <location>
        <position position="115"/>
    </location>
    <ligand>
        <name>Zn(2+)</name>
        <dbReference type="ChEBI" id="CHEBI:29105"/>
    </ligand>
</feature>
<reference evidence="18" key="2">
    <citation type="submission" date="2024-01" db="EMBL/GenBank/DDBJ databases">
        <title>Comparative genomics of Cryptococcus and Kwoniella reveals pathogenesis evolution and contrasting modes of karyotype evolution via chromosome fusion or intercentromeric recombination.</title>
        <authorList>
            <person name="Coelho M.A."/>
            <person name="David-Palma M."/>
            <person name="Shea T."/>
            <person name="Bowers K."/>
            <person name="McGinley-Smith S."/>
            <person name="Mohammad A.W."/>
            <person name="Gnirke A."/>
            <person name="Yurkov A.M."/>
            <person name="Nowrousian M."/>
            <person name="Sun S."/>
            <person name="Cuomo C.A."/>
            <person name="Heitman J."/>
        </authorList>
    </citation>
    <scope>NUCLEOTIDE SEQUENCE</scope>
    <source>
        <strain evidence="18">CBS 12478</strain>
    </source>
</reference>
<dbReference type="InterPro" id="IPR046456">
    <property type="entry name" value="PMI_typeI_C"/>
</dbReference>
<evidence type="ECO:0000256" key="13">
    <source>
        <dbReference type="RuleBase" id="RU004189"/>
    </source>
</evidence>
<feature type="domain" description="Phosphomannose isomerase type I C-terminal" evidence="15">
    <location>
        <begin position="363"/>
        <end position="403"/>
    </location>
</feature>
<dbReference type="CDD" id="cd02208">
    <property type="entry name" value="cupin_RmlC-like"/>
    <property type="match status" value="1"/>
</dbReference>
<accession>A0A5M6BS04</accession>
<name>A0A5M6BS04_9TREE</name>
<dbReference type="RefSeq" id="XP_031857313.1">
    <property type="nucleotide sequence ID" value="XM_032008415.1"/>
</dbReference>
<keyword evidence="7 11" id="KW-0479">Metal-binding</keyword>
<dbReference type="GO" id="GO:0005829">
    <property type="term" value="C:cytosol"/>
    <property type="evidence" value="ECO:0007669"/>
    <property type="project" value="TreeGrafter"/>
</dbReference>
<evidence type="ECO:0000256" key="1">
    <source>
        <dbReference type="ARBA" id="ARBA00000757"/>
    </source>
</evidence>
<comment type="similarity">
    <text evidence="4 13">Belongs to the mannose-6-phosphate isomerase type 1 family.</text>
</comment>
<evidence type="ECO:0000256" key="2">
    <source>
        <dbReference type="ARBA" id="ARBA00002564"/>
    </source>
</evidence>
<comment type="cofactor">
    <cofactor evidence="11 12">
        <name>Zn(2+)</name>
        <dbReference type="ChEBI" id="CHEBI:29105"/>
    </cofactor>
    <text evidence="11 12">Binds 1 zinc ion per subunit.</text>
</comment>
<organism evidence="18 19">
    <name type="scientific">Kwoniella shandongensis</name>
    <dbReference type="NCBI Taxonomy" id="1734106"/>
    <lineage>
        <taxon>Eukaryota</taxon>
        <taxon>Fungi</taxon>
        <taxon>Dikarya</taxon>
        <taxon>Basidiomycota</taxon>
        <taxon>Agaricomycotina</taxon>
        <taxon>Tremellomycetes</taxon>
        <taxon>Tremellales</taxon>
        <taxon>Cryptococcaceae</taxon>
        <taxon>Kwoniella</taxon>
    </lineage>
</organism>
<feature type="domain" description="Phosphomannose isomerase type I helical insertion" evidence="17">
    <location>
        <begin position="204"/>
        <end position="281"/>
    </location>
</feature>
<dbReference type="GO" id="GO:0005975">
    <property type="term" value="P:carbohydrate metabolic process"/>
    <property type="evidence" value="ECO:0007669"/>
    <property type="project" value="InterPro"/>
</dbReference>
<dbReference type="Gene3D" id="2.60.120.10">
    <property type="entry name" value="Jelly Rolls"/>
    <property type="match status" value="2"/>
</dbReference>
<dbReference type="PROSITE" id="PS00965">
    <property type="entry name" value="PMI_I_1"/>
    <property type="match status" value="1"/>
</dbReference>
<dbReference type="Pfam" id="PF01238">
    <property type="entry name" value="PMI_typeI_C"/>
    <property type="match status" value="1"/>
</dbReference>
<dbReference type="PROSITE" id="PS00966">
    <property type="entry name" value="PMI_I_2"/>
    <property type="match status" value="1"/>
</dbReference>
<evidence type="ECO:0000259" key="17">
    <source>
        <dbReference type="Pfam" id="PF20512"/>
    </source>
</evidence>
<evidence type="ECO:0000259" key="16">
    <source>
        <dbReference type="Pfam" id="PF20511"/>
    </source>
</evidence>
<evidence type="ECO:0000256" key="8">
    <source>
        <dbReference type="ARBA" id="ARBA00022833"/>
    </source>
</evidence>
<dbReference type="KEGG" id="ksn:43592587"/>
<dbReference type="Proteomes" id="UP000322225">
    <property type="component" value="Chromosome 9"/>
</dbReference>
<dbReference type="Gene3D" id="1.10.441.10">
    <property type="entry name" value="Phosphomannose Isomerase, domain 2"/>
    <property type="match status" value="1"/>
</dbReference>
<dbReference type="InterPro" id="IPR001250">
    <property type="entry name" value="Man6P_Isoase-1"/>
</dbReference>
<evidence type="ECO:0000256" key="3">
    <source>
        <dbReference type="ARBA" id="ARBA00004666"/>
    </source>
</evidence>
<dbReference type="GO" id="GO:0008270">
    <property type="term" value="F:zinc ion binding"/>
    <property type="evidence" value="ECO:0007669"/>
    <property type="project" value="InterPro"/>
</dbReference>
<dbReference type="InterPro" id="IPR046458">
    <property type="entry name" value="PMI_typeI_hel"/>
</dbReference>
<evidence type="ECO:0000256" key="5">
    <source>
        <dbReference type="ARBA" id="ARBA00011956"/>
    </source>
</evidence>
<dbReference type="SUPFAM" id="SSF51182">
    <property type="entry name" value="RmlC-like cupins"/>
    <property type="match status" value="1"/>
</dbReference>
<dbReference type="Pfam" id="PF20512">
    <property type="entry name" value="PMI_typeI_hel"/>
    <property type="match status" value="1"/>
</dbReference>
<feature type="domain" description="Phosphomannose isomerase type I catalytic" evidence="16">
    <location>
        <begin position="7"/>
        <end position="157"/>
    </location>
</feature>
<reference evidence="18" key="1">
    <citation type="submission" date="2017-08" db="EMBL/GenBank/DDBJ databases">
        <authorList>
            <person name="Cuomo C."/>
            <person name="Billmyre B."/>
            <person name="Heitman J."/>
        </authorList>
    </citation>
    <scope>NUCLEOTIDE SEQUENCE</scope>
    <source>
        <strain evidence="18">CBS 12478</strain>
    </source>
</reference>
<dbReference type="GO" id="GO:0004476">
    <property type="term" value="F:mannose-6-phosphate isomerase activity"/>
    <property type="evidence" value="ECO:0007669"/>
    <property type="project" value="UniProtKB-EC"/>
</dbReference>
<dbReference type="CDD" id="cd07011">
    <property type="entry name" value="cupin_PMI_type_I_N"/>
    <property type="match status" value="1"/>
</dbReference>
<feature type="binding site" evidence="11">
    <location>
        <position position="300"/>
    </location>
    <ligand>
        <name>Zn(2+)</name>
        <dbReference type="ChEBI" id="CHEBI:29105"/>
    </ligand>
</feature>
<dbReference type="PIRSF" id="PIRSF001480">
    <property type="entry name" value="Mannose-6-phosphate_isomerase"/>
    <property type="match status" value="1"/>
</dbReference>
<sequence>MTATSSIFKLAPGVQSYDWGKKGSASLAAQFGKQSVPEFNIDEDKTYAELWMGTHPTLPSKLDTSSSSSTLLSEHLKSNPDLIGAAVTTKFQDSKDGNLPFLFKVLSIGTALSIQAHPDKKLAKKLFDERPEVYKDPNHKPEMAIALTPFLAFLNFLPLPTLLLNLLTVPELSALVDSSLIDSLASSLTLPSTRPPDAFLFQPTVSSPTEDQKQILKKIFAALMSADKQTVEKSINDLVKRYKNESGEEEIADSEKGLVDLALMLNEQYPGDVGVLCVFILNVVELKKGEAAFLGANEPHAYIKGDIIECMATSDNVVRAGLTPKLRDVPTLVEMLTYEAGPGNKQLLKPTPFSDKEDDKSTLLYDPPIEEFSVLRVELSKEDKTEHRAIAGPSLVVVTEGSGVASVEGEDKVEFERGDVLFISAGKEVTWQAKGDGVEVFRAYVEADKP</sequence>
<dbReference type="PANTHER" id="PTHR10309">
    <property type="entry name" value="MANNOSE-6-PHOSPHATE ISOMERASE"/>
    <property type="match status" value="1"/>
</dbReference>
<dbReference type="InterPro" id="IPR046457">
    <property type="entry name" value="PMI_typeI_cat"/>
</dbReference>
<evidence type="ECO:0000256" key="7">
    <source>
        <dbReference type="ARBA" id="ARBA00022723"/>
    </source>
</evidence>
<evidence type="ECO:0000256" key="12">
    <source>
        <dbReference type="RuleBase" id="RU000611"/>
    </source>
</evidence>
<evidence type="ECO:0000256" key="11">
    <source>
        <dbReference type="PIRSR" id="PIRSR001480-2"/>
    </source>
</evidence>
<dbReference type="EMBL" id="CP144059">
    <property type="protein sequence ID" value="WWD20920.1"/>
    <property type="molecule type" value="Genomic_DNA"/>
</dbReference>
<gene>
    <name evidence="18" type="ORF">CI109_105398</name>
</gene>
<comment type="pathway">
    <text evidence="3 14">Nucleotide-sugar biosynthesis; GDP-alpha-D-mannose biosynthesis; alpha-D-mannose 1-phosphate from D-fructose 6-phosphate: step 1/2.</text>
</comment>
<evidence type="ECO:0000256" key="10">
    <source>
        <dbReference type="PIRSR" id="PIRSR001480-1"/>
    </source>
</evidence>
<evidence type="ECO:0000259" key="15">
    <source>
        <dbReference type="Pfam" id="PF01238"/>
    </source>
</evidence>
<evidence type="ECO:0000313" key="18">
    <source>
        <dbReference type="EMBL" id="WWD20920.1"/>
    </source>
</evidence>
<dbReference type="GO" id="GO:0009298">
    <property type="term" value="P:GDP-mannose biosynthetic process"/>
    <property type="evidence" value="ECO:0007669"/>
    <property type="project" value="UniProtKB-UniPathway"/>
</dbReference>
<keyword evidence="9 12" id="KW-0413">Isomerase</keyword>
<evidence type="ECO:0000256" key="4">
    <source>
        <dbReference type="ARBA" id="ARBA00010772"/>
    </source>
</evidence>
<evidence type="ECO:0000313" key="19">
    <source>
        <dbReference type="Proteomes" id="UP000322225"/>
    </source>
</evidence>
<proteinExistence type="inferred from homology"/>
<dbReference type="FunFam" id="2.60.120.10:FF:000044">
    <property type="entry name" value="Mannose-6-phosphate isomerase"/>
    <property type="match status" value="1"/>
</dbReference>
<keyword evidence="19" id="KW-1185">Reference proteome</keyword>